<protein>
    <recommendedName>
        <fullName evidence="2">Reverse transcriptase domain-containing protein</fullName>
    </recommendedName>
</protein>
<name>A0ABR3HEG1_LOXSC</name>
<evidence type="ECO:0000259" key="2">
    <source>
        <dbReference type="PROSITE" id="PS50878"/>
    </source>
</evidence>
<reference evidence="3 4" key="1">
    <citation type="submission" date="2024-06" db="EMBL/GenBank/DDBJ databases">
        <title>A chromosome-level genome assembly of beet webworm, Loxostege sticticalis.</title>
        <authorList>
            <person name="Zhang Y."/>
        </authorList>
    </citation>
    <scope>NUCLEOTIDE SEQUENCE [LARGE SCALE GENOMIC DNA]</scope>
    <source>
        <strain evidence="3">AQ026</strain>
        <tissue evidence="3">Whole body</tissue>
    </source>
</reference>
<dbReference type="PANTHER" id="PTHR35450:SF2">
    <property type="entry name" value="REVERSE TRANSCRIPTASE DOMAIN-CONTAINING PROTEIN"/>
    <property type="match status" value="1"/>
</dbReference>
<organism evidence="3 4">
    <name type="scientific">Loxostege sticticalis</name>
    <name type="common">Beet webworm moth</name>
    <dbReference type="NCBI Taxonomy" id="481309"/>
    <lineage>
        <taxon>Eukaryota</taxon>
        <taxon>Metazoa</taxon>
        <taxon>Ecdysozoa</taxon>
        <taxon>Arthropoda</taxon>
        <taxon>Hexapoda</taxon>
        <taxon>Insecta</taxon>
        <taxon>Pterygota</taxon>
        <taxon>Neoptera</taxon>
        <taxon>Endopterygota</taxon>
        <taxon>Lepidoptera</taxon>
        <taxon>Glossata</taxon>
        <taxon>Ditrysia</taxon>
        <taxon>Pyraloidea</taxon>
        <taxon>Crambidae</taxon>
        <taxon>Pyraustinae</taxon>
        <taxon>Loxostege</taxon>
    </lineage>
</organism>
<sequence>MELRSKKVLRIESLPGGDRRGTPGAGAGCSSLRSAGDEELSRRAFVDKFTTAETTRNPTSSLSPTSSLFPSPNSSPKSYEMPSATSPVSSEFSVTVAQETNTVSKSVPTTAKTIKTRMKWTDEYNEAIIRSYYRITKLESIKTPYRKQLHQQFIATFPNLSHVPEQRIADQKRLILCKNLINNKRLDEIKSEISRELQMNTATHTDSHTPPTYDTNSRMRWTDSLNESLMRCYYTVTQLETNMTTYRSKLHLKFIDTHPNLSHISPQRLSDQRRSIVNNRLLDQTVLQRIRNEVSLSVTNNHEYLYAHPSISPDTECPEHHTYSTLNDIQPTNVSEPVSQTHMHILETPPELHNIHSESITPNTLVESTNQETLMNINSDLTSEINLNINNTFKEAFEHFTGTDPTTRPYIPKQKTSKKFSAIVYHINNNILPEHLNIETDFKTLQTVIYCAAWTAATCNGDKISKTITERTPLTGRRKPRWEIRLEKKKEDLRAKIGKLTQYKNGNRSPTLTKQVKSIMDKYKTHSIHEEPNTQITHFIDTLKQKLAVVTSRLNRYQACTLRKTQNTQFHYSEKNFYRNLKNNSTNDTPTNNSATSFDTPTSDTLRKFWAEIWEEAKDHNDDAEWIGAEYDRNVNISPMQFEAIPVEIFHEVIRKLHNWKAPGTDKLHNFWYKKLTYIHPFLYNHINNFIQDPQTIPDYIMTGTTFMIPKDLSDTTNPAKYRPITCLQTIYKIISSCITDLVYNHIESNQILAEQQKGCRKFSQGCKEQLTIDSIIMRHVQKTKGELHSMYIDYKKAYDSVPHSWLLKVLGIYEIHPTLTNFLQAVMQKWATRLKLAETETESIKIKRGIFQGDSLSPLWFCLALNPLSNILNNSDAGYPLKHKQLDTDIITMTHINHLILEELANLTEQFSKDIRMEFGIDKCKINSVKAGQNQQYNYQLESGQEISSMEERDVYKYLGYNQAKQIDYKNTKLKLLQQFKHRLNAVMKSQLYSRNIIKAINSFAIPILTYSFGIINWSKTELKNIQTTIHTTLTKHRKHHPRACIQRQTLPRHEGGRGLIDVQNLHSKQITTLRSYFHQKADTSSLHKATVQSDIKLTPLNLQDKLNQHNQAINDDKTKINDWARKSLHGRHRHDLCQPNVDKAASNAWLRRGELFPETEGFMIAIQDQIIETRNYQKYIMKIRNLPTDLCRKCHSSSETIQHITGACKSIVQTDYKHRHDQVANIIHQKLAQKYQLIPQKLVPYYKYLPEPVLENSKYRLYFDRAILTDKTTHFNRPDITLQDKDNHTAYIIDIAIPNTHNLQSTIAEKISKYTDLKDEIKRMWRLTEVYIVPIVLSTTGVIPKQLHQSLSTLNIPQLTYISLQKAVILNTCRIVRKFLQAHEELQPQTSNITQPLTLRRSHSLTQSQSRIQSHSLAYEQTHPRNQTVTQAENP</sequence>
<feature type="domain" description="Reverse transcriptase" evidence="2">
    <location>
        <begin position="690"/>
        <end position="964"/>
    </location>
</feature>
<feature type="region of interest" description="Disordered" evidence="1">
    <location>
        <begin position="1412"/>
        <end position="1437"/>
    </location>
</feature>
<dbReference type="PROSITE" id="PS50878">
    <property type="entry name" value="RT_POL"/>
    <property type="match status" value="1"/>
</dbReference>
<feature type="compositionally biased region" description="Polar residues" evidence="1">
    <location>
        <begin position="1426"/>
        <end position="1437"/>
    </location>
</feature>
<evidence type="ECO:0000313" key="3">
    <source>
        <dbReference type="EMBL" id="KAL0868646.1"/>
    </source>
</evidence>
<proteinExistence type="predicted"/>
<dbReference type="SUPFAM" id="SSF56672">
    <property type="entry name" value="DNA/RNA polymerases"/>
    <property type="match status" value="1"/>
</dbReference>
<comment type="caution">
    <text evidence="3">The sequence shown here is derived from an EMBL/GenBank/DDBJ whole genome shotgun (WGS) entry which is preliminary data.</text>
</comment>
<evidence type="ECO:0000256" key="1">
    <source>
        <dbReference type="SAM" id="MobiDB-lite"/>
    </source>
</evidence>
<dbReference type="EMBL" id="JBEUOH010000021">
    <property type="protein sequence ID" value="KAL0868646.1"/>
    <property type="molecule type" value="Genomic_DNA"/>
</dbReference>
<dbReference type="InterPro" id="IPR000477">
    <property type="entry name" value="RT_dom"/>
</dbReference>
<dbReference type="Pfam" id="PF00078">
    <property type="entry name" value="RVT_1"/>
    <property type="match status" value="1"/>
</dbReference>
<evidence type="ECO:0000313" key="4">
    <source>
        <dbReference type="Proteomes" id="UP001549920"/>
    </source>
</evidence>
<dbReference type="CDD" id="cd01650">
    <property type="entry name" value="RT_nLTR_like"/>
    <property type="match status" value="1"/>
</dbReference>
<dbReference type="PANTHER" id="PTHR35450">
    <property type="entry name" value="REVERSE TRANSCRIPTASE DOMAIN-CONTAINING PROTEIN"/>
    <property type="match status" value="1"/>
</dbReference>
<feature type="compositionally biased region" description="Basic and acidic residues" evidence="1">
    <location>
        <begin position="35"/>
        <end position="46"/>
    </location>
</feature>
<keyword evidence="4" id="KW-1185">Reference proteome</keyword>
<accession>A0ABR3HEG1</accession>
<gene>
    <name evidence="3" type="ORF">ABMA27_008100</name>
</gene>
<feature type="region of interest" description="Disordered" evidence="1">
    <location>
        <begin position="1"/>
        <end position="86"/>
    </location>
</feature>
<dbReference type="InterPro" id="IPR043502">
    <property type="entry name" value="DNA/RNA_pol_sf"/>
</dbReference>
<dbReference type="Proteomes" id="UP001549920">
    <property type="component" value="Unassembled WGS sequence"/>
</dbReference>
<feature type="compositionally biased region" description="Low complexity" evidence="1">
    <location>
        <begin position="57"/>
        <end position="78"/>
    </location>
</feature>